<evidence type="ECO:0000256" key="3">
    <source>
        <dbReference type="ARBA" id="ARBA00022741"/>
    </source>
</evidence>
<evidence type="ECO:0000259" key="10">
    <source>
        <dbReference type="Pfam" id="PF13090"/>
    </source>
</evidence>
<dbReference type="NCBIfam" id="TIGR03705">
    <property type="entry name" value="poly_P_kin"/>
    <property type="match status" value="1"/>
</dbReference>
<keyword evidence="1 6" id="KW-0597">Phosphoprotein</keyword>
<dbReference type="Pfam" id="PF02503">
    <property type="entry name" value="PP_kinase"/>
    <property type="match status" value="1"/>
</dbReference>
<feature type="binding site" evidence="6">
    <location>
        <position position="595"/>
    </location>
    <ligand>
        <name>ATP</name>
        <dbReference type="ChEBI" id="CHEBI:30616"/>
    </ligand>
</feature>
<accession>A0A3N7K4K5</accession>
<dbReference type="GO" id="GO:0006799">
    <property type="term" value="P:polyphosphate biosynthetic process"/>
    <property type="evidence" value="ECO:0007669"/>
    <property type="project" value="UniProtKB-UniRule"/>
</dbReference>
<dbReference type="GO" id="GO:0005524">
    <property type="term" value="F:ATP binding"/>
    <property type="evidence" value="ECO:0007669"/>
    <property type="project" value="UniProtKB-KW"/>
</dbReference>
<evidence type="ECO:0000256" key="7">
    <source>
        <dbReference type="RuleBase" id="RU003800"/>
    </source>
</evidence>
<dbReference type="Gene3D" id="3.30.1840.10">
    <property type="entry name" value="Polyphosphate kinase middle domain"/>
    <property type="match status" value="1"/>
</dbReference>
<comment type="similarity">
    <text evidence="6 7">Belongs to the polyphosphate kinase 1 (PPK1) family.</text>
</comment>
<dbReference type="Pfam" id="PF17941">
    <property type="entry name" value="PP_kinase_C_1"/>
    <property type="match status" value="1"/>
</dbReference>
<dbReference type="Proteomes" id="UP000267464">
    <property type="component" value="Unassembled WGS sequence"/>
</dbReference>
<feature type="binding site" evidence="6">
    <location>
        <position position="567"/>
    </location>
    <ligand>
        <name>ATP</name>
        <dbReference type="ChEBI" id="CHEBI:30616"/>
    </ligand>
</feature>
<reference evidence="12 13" key="1">
    <citation type="submission" date="2018-08" db="EMBL/GenBank/DDBJ databases">
        <authorList>
            <person name="Khan S.A."/>
            <person name="Jeon C.O."/>
            <person name="Chun B.H."/>
            <person name="Jeong S.E."/>
        </authorList>
    </citation>
    <scope>NUCLEOTIDE SEQUENCE [LARGE SCALE GENOMIC DNA]</scope>
    <source>
        <strain evidence="12 13">S-16</strain>
    </source>
</reference>
<dbReference type="CDD" id="cd09165">
    <property type="entry name" value="PLDc_PaPPK1_C1_like"/>
    <property type="match status" value="1"/>
</dbReference>
<evidence type="ECO:0000256" key="4">
    <source>
        <dbReference type="ARBA" id="ARBA00022777"/>
    </source>
</evidence>
<keyword evidence="2 6" id="KW-0808">Transferase</keyword>
<dbReference type="OrthoDB" id="9761456at2"/>
<dbReference type="SUPFAM" id="SSF140356">
    <property type="entry name" value="PPK N-terminal domain-like"/>
    <property type="match status" value="1"/>
</dbReference>
<dbReference type="InterPro" id="IPR041108">
    <property type="entry name" value="PP_kinase_C_1"/>
</dbReference>
<dbReference type="HAMAP" id="MF_00347">
    <property type="entry name" value="Polyphosphate_kinase"/>
    <property type="match status" value="1"/>
</dbReference>
<dbReference type="Gene3D" id="1.20.58.310">
    <property type="entry name" value="Polyphosphate kinase N-terminal domain"/>
    <property type="match status" value="1"/>
</dbReference>
<dbReference type="InterPro" id="IPR025200">
    <property type="entry name" value="PPK_C_dom2"/>
</dbReference>
<dbReference type="InterPro" id="IPR036832">
    <property type="entry name" value="PPK_N_dom_sf"/>
</dbReference>
<evidence type="ECO:0000256" key="6">
    <source>
        <dbReference type="HAMAP-Rule" id="MF_00347"/>
    </source>
</evidence>
<evidence type="ECO:0000259" key="8">
    <source>
        <dbReference type="Pfam" id="PF02503"/>
    </source>
</evidence>
<dbReference type="NCBIfam" id="NF003918">
    <property type="entry name" value="PRK05443.1-2"/>
    <property type="match status" value="1"/>
</dbReference>
<comment type="cofactor">
    <cofactor evidence="6">
        <name>Mg(2+)</name>
        <dbReference type="ChEBI" id="CHEBI:18420"/>
    </cofactor>
</comment>
<dbReference type="SUPFAM" id="SSF143724">
    <property type="entry name" value="PHP14-like"/>
    <property type="match status" value="1"/>
</dbReference>
<organism evidence="12 13">
    <name type="scientific">Piscinibacter terrae</name>
    <dbReference type="NCBI Taxonomy" id="2496871"/>
    <lineage>
        <taxon>Bacteria</taxon>
        <taxon>Pseudomonadati</taxon>
        <taxon>Pseudomonadota</taxon>
        <taxon>Betaproteobacteria</taxon>
        <taxon>Burkholderiales</taxon>
        <taxon>Sphaerotilaceae</taxon>
        <taxon>Piscinibacter</taxon>
    </lineage>
</organism>
<dbReference type="EMBL" id="QUSW01000001">
    <property type="protein sequence ID" value="RQP25845.1"/>
    <property type="molecule type" value="Genomic_DNA"/>
</dbReference>
<dbReference type="PANTHER" id="PTHR30218">
    <property type="entry name" value="POLYPHOSPHATE KINASE"/>
    <property type="match status" value="1"/>
</dbReference>
<sequence length="693" mass="77819">MSPDTAAVSALPALLSRERAILEFNRRVLAQARRVDVPLLERLRYVCIVSSNMDEFFEVRFADYIEAARQPGAGVSNRDLESVAAEAHAIIDEQYAVFNDEVMPLLQREGIVILNHFDRNEQQRKWVDDFFQKQVRPLLVPVGLDPSHPFPQVANKSLNFIVRLSGRDAFGRENTIAIVKVPRVLPRVIKLPDAIAPKGKQAFVQLTSVIRAHLEELFPGREVEAFSQFRVTRDSDLEVDEDDVINLRQALRSGLTTRHFGQAIRLEVVSTCPPELFEFLLEQFSLPPAALYKVNGPVNLVRLNQLIDQADAPALRFPAFEGAWPQGRLPRQESIFARLRHNDVLLHHPFESFEPVVQFLREAVHDPDVLAIKQTIYRTGSESPLMDLLIEAARRGKEVMAVVELKARFDEEANINWAERLEAVGAQVVYGIVGLKTHAKLLLVTRREEGRLRRYAHLSTGNYNPKTARMYTDVGYLTADPDLTSDADAVFQQLASLGKMKAPKLLLQAPFTLHRRTMQYIAMVGDAAAKGQPARIVAKINALTDVPLIEALIRASQAGAEVDLIVRGACMLPPGIAGVTDRIRVRSVVGRFLEHSRILYFRWGPSEADEALFLSSADWMSRNMFRRIEVAWPIRDAALRQRVIDECLVPYLHDGRDAWTLAPDGSYARVGTDGPSAQHALMQWFTPPVAADA</sequence>
<evidence type="ECO:0000256" key="5">
    <source>
        <dbReference type="ARBA" id="ARBA00022840"/>
    </source>
</evidence>
<dbReference type="RefSeq" id="WP_124538512.1">
    <property type="nucleotide sequence ID" value="NZ_QUSW01000001.1"/>
</dbReference>
<comment type="catalytic activity">
    <reaction evidence="6 7">
        <text>[phosphate](n) + ATP = [phosphate](n+1) + ADP</text>
        <dbReference type="Rhea" id="RHEA:19573"/>
        <dbReference type="Rhea" id="RHEA-COMP:9859"/>
        <dbReference type="Rhea" id="RHEA-COMP:14280"/>
        <dbReference type="ChEBI" id="CHEBI:16838"/>
        <dbReference type="ChEBI" id="CHEBI:30616"/>
        <dbReference type="ChEBI" id="CHEBI:456216"/>
        <dbReference type="EC" id="2.7.4.1"/>
    </reaction>
</comment>
<keyword evidence="6" id="KW-0479">Metal-binding</keyword>
<dbReference type="InterPro" id="IPR003414">
    <property type="entry name" value="PP_kinase"/>
</dbReference>
<feature type="domain" description="Polyphosphate kinase N-terminal" evidence="9">
    <location>
        <begin position="15"/>
        <end position="113"/>
    </location>
</feature>
<feature type="binding site" evidence="6">
    <location>
        <position position="408"/>
    </location>
    <ligand>
        <name>Mg(2+)</name>
        <dbReference type="ChEBI" id="CHEBI:18420"/>
    </ligand>
</feature>
<reference evidence="12 13" key="2">
    <citation type="submission" date="2018-12" db="EMBL/GenBank/DDBJ databases">
        <title>Rhizobacter gummiphilus sp. nov., a rubber-degrading bacterium isolated from the soil of a botanical garden in Japan.</title>
        <authorList>
            <person name="Shunsuke S.S."/>
        </authorList>
    </citation>
    <scope>NUCLEOTIDE SEQUENCE [LARGE SCALE GENOMIC DNA]</scope>
    <source>
        <strain evidence="12 13">S-16</strain>
    </source>
</reference>
<dbReference type="PIRSF" id="PIRSF015589">
    <property type="entry name" value="PP_kinase"/>
    <property type="match status" value="1"/>
</dbReference>
<dbReference type="GO" id="GO:0046872">
    <property type="term" value="F:metal ion binding"/>
    <property type="evidence" value="ECO:0007669"/>
    <property type="project" value="UniProtKB-KW"/>
</dbReference>
<feature type="binding site" evidence="6">
    <location>
        <position position="378"/>
    </location>
    <ligand>
        <name>Mg(2+)</name>
        <dbReference type="ChEBI" id="CHEBI:18420"/>
    </ligand>
</feature>
<feature type="domain" description="Polyphosphate kinase C-terminal" evidence="10">
    <location>
        <begin position="506"/>
        <end position="676"/>
    </location>
</feature>
<gene>
    <name evidence="12" type="primary">ppk1</name>
    <name evidence="6" type="synonym">ppk</name>
    <name evidence="12" type="ORF">DZC73_01960</name>
</gene>
<feature type="domain" description="Polyphosphate kinase middle" evidence="8">
    <location>
        <begin position="122"/>
        <end position="306"/>
    </location>
</feature>
<dbReference type="InterPro" id="IPR025198">
    <property type="entry name" value="PPK_N_dom"/>
</dbReference>
<dbReference type="GO" id="GO:0008976">
    <property type="term" value="F:polyphosphate kinase activity"/>
    <property type="evidence" value="ECO:0007669"/>
    <property type="project" value="UniProtKB-UniRule"/>
</dbReference>
<feature type="active site" description="Phosphohistidine intermediate" evidence="6">
    <location>
        <position position="438"/>
    </location>
</feature>
<evidence type="ECO:0000259" key="9">
    <source>
        <dbReference type="Pfam" id="PF13089"/>
    </source>
</evidence>
<comment type="PTM">
    <text evidence="6 7">An intermediate of this reaction is the autophosphorylated ppk in which a phosphate is covalently linked to a histidine residue through a N-P bond.</text>
</comment>
<keyword evidence="3 6" id="KW-0547">Nucleotide-binding</keyword>
<keyword evidence="4 6" id="KW-0418">Kinase</keyword>
<dbReference type="GO" id="GO:0009358">
    <property type="term" value="C:polyphosphate kinase complex"/>
    <property type="evidence" value="ECO:0007669"/>
    <property type="project" value="InterPro"/>
</dbReference>
<feature type="binding site" evidence="6">
    <location>
        <position position="52"/>
    </location>
    <ligand>
        <name>ATP</name>
        <dbReference type="ChEBI" id="CHEBI:30616"/>
    </ligand>
</feature>
<keyword evidence="6" id="KW-0460">Magnesium</keyword>
<feature type="binding site" evidence="6">
    <location>
        <position position="471"/>
    </location>
    <ligand>
        <name>ATP</name>
        <dbReference type="ChEBI" id="CHEBI:30616"/>
    </ligand>
</feature>
<dbReference type="Pfam" id="PF13089">
    <property type="entry name" value="PP_kinase_N"/>
    <property type="match status" value="1"/>
</dbReference>
<dbReference type="EC" id="2.7.4.1" evidence="6 7"/>
<feature type="domain" description="Polyphosphate kinase C-terminal" evidence="11">
    <location>
        <begin position="334"/>
        <end position="496"/>
    </location>
</feature>
<evidence type="ECO:0000256" key="1">
    <source>
        <dbReference type="ARBA" id="ARBA00022553"/>
    </source>
</evidence>
<dbReference type="PANTHER" id="PTHR30218:SF0">
    <property type="entry name" value="POLYPHOSPHATE KINASE"/>
    <property type="match status" value="1"/>
</dbReference>
<comment type="caution">
    <text evidence="12">The sequence shown here is derived from an EMBL/GenBank/DDBJ whole genome shotgun (WGS) entry which is preliminary data.</text>
</comment>
<dbReference type="Pfam" id="PF13090">
    <property type="entry name" value="PP_kinase_C"/>
    <property type="match status" value="1"/>
</dbReference>
<dbReference type="Gene3D" id="3.30.870.10">
    <property type="entry name" value="Endonuclease Chain A"/>
    <property type="match status" value="2"/>
</dbReference>
<keyword evidence="13" id="KW-1185">Reference proteome</keyword>
<dbReference type="SUPFAM" id="SSF56024">
    <property type="entry name" value="Phospholipase D/nuclease"/>
    <property type="match status" value="2"/>
</dbReference>
<keyword evidence="5 6" id="KW-0067">ATP-binding</keyword>
<comment type="function">
    <text evidence="6 7">Catalyzes the reversible transfer of the terminal phosphate of ATP to form a long-chain polyphosphate (polyP).</text>
</comment>
<evidence type="ECO:0000256" key="2">
    <source>
        <dbReference type="ARBA" id="ARBA00022679"/>
    </source>
</evidence>
<protein>
    <recommendedName>
        <fullName evidence="6 7">Polyphosphate kinase</fullName>
        <ecNumber evidence="6 7">2.7.4.1</ecNumber>
    </recommendedName>
    <alternativeName>
        <fullName evidence="6">ATP-polyphosphate phosphotransferase</fullName>
    </alternativeName>
    <alternativeName>
        <fullName evidence="6">Polyphosphoric acid kinase</fullName>
    </alternativeName>
</protein>
<dbReference type="InterPro" id="IPR036830">
    <property type="entry name" value="PP_kinase_middle_dom_sf"/>
</dbReference>
<dbReference type="NCBIfam" id="NF003921">
    <property type="entry name" value="PRK05443.2-2"/>
    <property type="match status" value="1"/>
</dbReference>
<dbReference type="InterPro" id="IPR024953">
    <property type="entry name" value="PP_kinase_middle"/>
</dbReference>
<name>A0A3N7K4K5_9BURK</name>
<evidence type="ECO:0000313" key="12">
    <source>
        <dbReference type="EMBL" id="RQP25845.1"/>
    </source>
</evidence>
<evidence type="ECO:0000259" key="11">
    <source>
        <dbReference type="Pfam" id="PF17941"/>
    </source>
</evidence>
<proteinExistence type="inferred from homology"/>
<dbReference type="AlphaFoldDB" id="A0A3N7K4K5"/>
<evidence type="ECO:0000313" key="13">
    <source>
        <dbReference type="Proteomes" id="UP000267464"/>
    </source>
</evidence>